<comment type="caution">
    <text evidence="3">The sequence shown here is derived from an EMBL/GenBank/DDBJ whole genome shotgun (WGS) entry which is preliminary data.</text>
</comment>
<keyword evidence="1" id="KW-0812">Transmembrane</keyword>
<sequence>MTRACSPSLRRAAALLALAATITAACLSIAAGWQRGGWPAERALWIVLGVVLVVAAHLLPALCRGARWPLRCVGAALWIGCTLSACYGHATFFLFAQQHAGELRAAPLPDASTLTTPTAGRSLTRVTAERAAVVAQLVTVKTAARQRVLSARLEALDAEAGEVRRQQVTDDRTAALEDRKQAEREAARADPATTRVAALLGVPVARVDLLSGLLFAAVLEGVACFCWLLAISPRATVTARDSLPEAVTAPVTVSVLAPVTHGTAPATATAEHVKDGRAEDAASVQAAIAAGLLRGTVTDIRRFLGCSQSRAAALRRQISEAETCGKV</sequence>
<gene>
    <name evidence="3" type="ORF">AWB75_07139</name>
</gene>
<feature type="transmembrane region" description="Helical" evidence="1">
    <location>
        <begin position="75"/>
        <end position="96"/>
    </location>
</feature>
<keyword evidence="1" id="KW-0472">Membrane</keyword>
<feature type="signal peptide" evidence="2">
    <location>
        <begin position="1"/>
        <end position="19"/>
    </location>
</feature>
<protein>
    <recommendedName>
        <fullName evidence="5">Lipoprotein</fullName>
    </recommendedName>
</protein>
<proteinExistence type="predicted"/>
<keyword evidence="2" id="KW-0732">Signal</keyword>
<evidence type="ECO:0000313" key="3">
    <source>
        <dbReference type="EMBL" id="SAK97655.1"/>
    </source>
</evidence>
<keyword evidence="1" id="KW-1133">Transmembrane helix</keyword>
<dbReference type="EMBL" id="FCOF02000105">
    <property type="protein sequence ID" value="SAK97655.1"/>
    <property type="molecule type" value="Genomic_DNA"/>
</dbReference>
<feature type="transmembrane region" description="Helical" evidence="1">
    <location>
        <begin position="42"/>
        <end position="63"/>
    </location>
</feature>
<evidence type="ECO:0000256" key="1">
    <source>
        <dbReference type="SAM" id="Phobius"/>
    </source>
</evidence>
<keyword evidence="4" id="KW-1185">Reference proteome</keyword>
<dbReference type="PROSITE" id="PS51257">
    <property type="entry name" value="PROKAR_LIPOPROTEIN"/>
    <property type="match status" value="1"/>
</dbReference>
<evidence type="ECO:0000256" key="2">
    <source>
        <dbReference type="SAM" id="SignalP"/>
    </source>
</evidence>
<feature type="chain" id="PRO_5007624466" description="Lipoprotein" evidence="2">
    <location>
        <begin position="20"/>
        <end position="327"/>
    </location>
</feature>
<accession>A0A158DSU4</accession>
<name>A0A158DSU4_9BURK</name>
<dbReference type="OrthoDB" id="8970698at2"/>
<evidence type="ECO:0008006" key="5">
    <source>
        <dbReference type="Google" id="ProtNLM"/>
    </source>
</evidence>
<organism evidence="3 4">
    <name type="scientific">Caballeronia catudaia</name>
    <dbReference type="NCBI Taxonomy" id="1777136"/>
    <lineage>
        <taxon>Bacteria</taxon>
        <taxon>Pseudomonadati</taxon>
        <taxon>Pseudomonadota</taxon>
        <taxon>Betaproteobacteria</taxon>
        <taxon>Burkholderiales</taxon>
        <taxon>Burkholderiaceae</taxon>
        <taxon>Caballeronia</taxon>
    </lineage>
</organism>
<dbReference type="AlphaFoldDB" id="A0A158DSU4"/>
<feature type="transmembrane region" description="Helical" evidence="1">
    <location>
        <begin position="209"/>
        <end position="230"/>
    </location>
</feature>
<evidence type="ECO:0000313" key="4">
    <source>
        <dbReference type="Proteomes" id="UP000054870"/>
    </source>
</evidence>
<dbReference type="Proteomes" id="UP000054870">
    <property type="component" value="Unassembled WGS sequence"/>
</dbReference>
<dbReference type="RefSeq" id="WP_087087199.1">
    <property type="nucleotide sequence ID" value="NZ_FCOF02000105.1"/>
</dbReference>
<reference evidence="3" key="1">
    <citation type="submission" date="2016-01" db="EMBL/GenBank/DDBJ databases">
        <authorList>
            <person name="Peeters C."/>
        </authorList>
    </citation>
    <scope>NUCLEOTIDE SEQUENCE [LARGE SCALE GENOMIC DNA]</scope>
    <source>
        <strain evidence="3">LMG 29318</strain>
    </source>
</reference>